<dbReference type="InterPro" id="IPR018488">
    <property type="entry name" value="cNMP-bd_CS"/>
</dbReference>
<dbReference type="InterPro" id="IPR014710">
    <property type="entry name" value="RmlC-like_jellyroll"/>
</dbReference>
<dbReference type="EMBL" id="PFMR01000036">
    <property type="protein sequence ID" value="PIZ18108.1"/>
    <property type="molecule type" value="Genomic_DNA"/>
</dbReference>
<feature type="domain" description="Cyclic nucleotide-binding" evidence="1">
    <location>
        <begin position="7"/>
        <end position="110"/>
    </location>
</feature>
<dbReference type="CDD" id="cd00038">
    <property type="entry name" value="CAP_ED"/>
    <property type="match status" value="1"/>
</dbReference>
<evidence type="ECO:0000259" key="1">
    <source>
        <dbReference type="PROSITE" id="PS50042"/>
    </source>
</evidence>
<comment type="caution">
    <text evidence="2">The sequence shown here is derived from an EMBL/GenBank/DDBJ whole genome shotgun (WGS) entry which is preliminary data.</text>
</comment>
<dbReference type="Pfam" id="PF00027">
    <property type="entry name" value="cNMP_binding"/>
    <property type="match status" value="1"/>
</dbReference>
<organism evidence="2 3">
    <name type="scientific">Candidatus Desantisbacteria bacterium CG_4_10_14_0_8_um_filter_48_22</name>
    <dbReference type="NCBI Taxonomy" id="1974543"/>
    <lineage>
        <taxon>Bacteria</taxon>
        <taxon>Candidatus Desantisiibacteriota</taxon>
    </lineage>
</organism>
<protein>
    <recommendedName>
        <fullName evidence="1">Cyclic nucleotide-binding domain-containing protein</fullName>
    </recommendedName>
</protein>
<dbReference type="InterPro" id="IPR018490">
    <property type="entry name" value="cNMP-bd_dom_sf"/>
</dbReference>
<dbReference type="Gene3D" id="3.30.450.40">
    <property type="match status" value="1"/>
</dbReference>
<dbReference type="GO" id="GO:0003700">
    <property type="term" value="F:DNA-binding transcription factor activity"/>
    <property type="evidence" value="ECO:0007669"/>
    <property type="project" value="TreeGrafter"/>
</dbReference>
<dbReference type="Proteomes" id="UP000229307">
    <property type="component" value="Unassembled WGS sequence"/>
</dbReference>
<dbReference type="InterPro" id="IPR029016">
    <property type="entry name" value="GAF-like_dom_sf"/>
</dbReference>
<dbReference type="Gene3D" id="2.60.120.10">
    <property type="entry name" value="Jelly Rolls"/>
    <property type="match status" value="1"/>
</dbReference>
<dbReference type="PROSITE" id="PS50042">
    <property type="entry name" value="CNMP_BINDING_3"/>
    <property type="match status" value="1"/>
</dbReference>
<dbReference type="PANTHER" id="PTHR24567">
    <property type="entry name" value="CRP FAMILY TRANSCRIPTIONAL REGULATORY PROTEIN"/>
    <property type="match status" value="1"/>
</dbReference>
<proteinExistence type="predicted"/>
<dbReference type="PANTHER" id="PTHR24567:SF74">
    <property type="entry name" value="HTH-TYPE TRANSCRIPTIONAL REGULATOR ARCR"/>
    <property type="match status" value="1"/>
</dbReference>
<dbReference type="InterPro" id="IPR050397">
    <property type="entry name" value="Env_Response_Regulators"/>
</dbReference>
<dbReference type="InterPro" id="IPR003018">
    <property type="entry name" value="GAF"/>
</dbReference>
<evidence type="ECO:0000313" key="3">
    <source>
        <dbReference type="Proteomes" id="UP000229307"/>
    </source>
</evidence>
<dbReference type="InterPro" id="IPR000595">
    <property type="entry name" value="cNMP-bd_dom"/>
</dbReference>
<gene>
    <name evidence="2" type="ORF">COY52_01185</name>
</gene>
<dbReference type="SUPFAM" id="SSF51206">
    <property type="entry name" value="cAMP-binding domain-like"/>
    <property type="match status" value="1"/>
</dbReference>
<dbReference type="Pfam" id="PF13185">
    <property type="entry name" value="GAF_2"/>
    <property type="match status" value="1"/>
</dbReference>
<dbReference type="PRINTS" id="PR00103">
    <property type="entry name" value="CAMPKINASE"/>
</dbReference>
<dbReference type="PROSITE" id="PS00888">
    <property type="entry name" value="CNMP_BINDING_1"/>
    <property type="match status" value="1"/>
</dbReference>
<accession>A0A2M7SF24</accession>
<sequence length="302" mass="32924">MSVLKSVFTDLGEQDEKKILGLAARKEYSEGEKIVEEGTPGRRFYVIESGRVLISKKIEGKEDKALAILEQGDFFGEMSLLDGGPHSANAKALEKVRVLAIERGAFEGMLRTDYETASRLLFFLIKIMSERLRSSTEELVALYETGRTIGSSRDLKELLSGTLNALLNATGSNCAAFILHNQFSQGYAVKESAGISDVENGLVESVMKETVGRIVNDAAAEGLSGKIKSEPEILSMIASPIKLGSRDIGLIILGKKKAGGYRNKNLTMLSAVAGQIAAAVENMFYREEDDARKKLGQVYIKF</sequence>
<dbReference type="GO" id="GO:0005829">
    <property type="term" value="C:cytosol"/>
    <property type="evidence" value="ECO:0007669"/>
    <property type="project" value="TreeGrafter"/>
</dbReference>
<evidence type="ECO:0000313" key="2">
    <source>
        <dbReference type="EMBL" id="PIZ18108.1"/>
    </source>
</evidence>
<dbReference type="AlphaFoldDB" id="A0A2M7SF24"/>
<dbReference type="SMART" id="SM00100">
    <property type="entry name" value="cNMP"/>
    <property type="match status" value="1"/>
</dbReference>
<dbReference type="SUPFAM" id="SSF55781">
    <property type="entry name" value="GAF domain-like"/>
    <property type="match status" value="1"/>
</dbReference>
<dbReference type="SMART" id="SM00065">
    <property type="entry name" value="GAF"/>
    <property type="match status" value="1"/>
</dbReference>
<reference evidence="3" key="1">
    <citation type="submission" date="2017-09" db="EMBL/GenBank/DDBJ databases">
        <title>Depth-based differentiation of microbial function through sediment-hosted aquifers and enrichment of novel symbionts in the deep terrestrial subsurface.</title>
        <authorList>
            <person name="Probst A.J."/>
            <person name="Ladd B."/>
            <person name="Jarett J.K."/>
            <person name="Geller-Mcgrath D.E."/>
            <person name="Sieber C.M.K."/>
            <person name="Emerson J.B."/>
            <person name="Anantharaman K."/>
            <person name="Thomas B.C."/>
            <person name="Malmstrom R."/>
            <person name="Stieglmeier M."/>
            <person name="Klingl A."/>
            <person name="Woyke T."/>
            <person name="Ryan C.M."/>
            <person name="Banfield J.F."/>
        </authorList>
    </citation>
    <scope>NUCLEOTIDE SEQUENCE [LARGE SCALE GENOMIC DNA]</scope>
</reference>
<name>A0A2M7SF24_9BACT</name>